<protein>
    <recommendedName>
        <fullName evidence="8">Ribosome maturation protein SDO1/SBDS N-terminal domain-containing protein</fullName>
    </recommendedName>
</protein>
<evidence type="ECO:0000256" key="1">
    <source>
        <dbReference type="ARBA" id="ARBA00004123"/>
    </source>
</evidence>
<reference evidence="9" key="2">
    <citation type="submission" date="2025-09" db="UniProtKB">
        <authorList>
            <consortium name="Ensembl"/>
        </authorList>
    </citation>
    <scope>IDENTIFICATION</scope>
</reference>
<organism evidence="9 10">
    <name type="scientific">Spermophilus dauricus</name>
    <name type="common">Daurian ground squirrel</name>
    <dbReference type="NCBI Taxonomy" id="99837"/>
    <lineage>
        <taxon>Eukaryota</taxon>
        <taxon>Metazoa</taxon>
        <taxon>Chordata</taxon>
        <taxon>Craniata</taxon>
        <taxon>Vertebrata</taxon>
        <taxon>Euteleostomi</taxon>
        <taxon>Mammalia</taxon>
        <taxon>Eutheria</taxon>
        <taxon>Euarchontoglires</taxon>
        <taxon>Glires</taxon>
        <taxon>Rodentia</taxon>
        <taxon>Sciuromorpha</taxon>
        <taxon>Sciuridae</taxon>
        <taxon>Xerinae</taxon>
        <taxon>Marmotini</taxon>
        <taxon>Spermophilus</taxon>
    </lineage>
</organism>
<evidence type="ECO:0000256" key="2">
    <source>
        <dbReference type="ARBA" id="ARBA00004496"/>
    </source>
</evidence>
<keyword evidence="5" id="KW-0690">Ribosome biogenesis</keyword>
<evidence type="ECO:0000259" key="8">
    <source>
        <dbReference type="Pfam" id="PF01172"/>
    </source>
</evidence>
<feature type="domain" description="Ribosome maturation protein SDO1/SBDS N-terminal" evidence="8">
    <location>
        <begin position="14"/>
        <end position="87"/>
    </location>
</feature>
<dbReference type="SUPFAM" id="SSF89895">
    <property type="entry name" value="FYSH domain"/>
    <property type="match status" value="1"/>
</dbReference>
<comment type="subunit">
    <text evidence="7">Associates with the 60S ribosomal subunit.</text>
</comment>
<dbReference type="Proteomes" id="UP000694422">
    <property type="component" value="Unplaced"/>
</dbReference>
<evidence type="ECO:0000313" key="10">
    <source>
        <dbReference type="Proteomes" id="UP000694422"/>
    </source>
</evidence>
<reference evidence="9" key="1">
    <citation type="submission" date="2025-08" db="UniProtKB">
        <authorList>
            <consortium name="Ensembl"/>
        </authorList>
    </citation>
    <scope>IDENTIFICATION</scope>
</reference>
<dbReference type="InterPro" id="IPR039100">
    <property type="entry name" value="Sdo1/SBDS-like"/>
</dbReference>
<accession>A0A8C9QCW0</accession>
<evidence type="ECO:0000256" key="6">
    <source>
        <dbReference type="ARBA" id="ARBA00023242"/>
    </source>
</evidence>
<dbReference type="InterPro" id="IPR036786">
    <property type="entry name" value="Ribosome_mat_SBDS_N_sf"/>
</dbReference>
<comment type="similarity">
    <text evidence="3">Belongs to the SDO1/SBDS family.</text>
</comment>
<evidence type="ECO:0000313" key="9">
    <source>
        <dbReference type="Ensembl" id="ENSSDAP00000019663.1"/>
    </source>
</evidence>
<dbReference type="PROSITE" id="PS01267">
    <property type="entry name" value="UPF0023"/>
    <property type="match status" value="1"/>
</dbReference>
<dbReference type="AlphaFoldDB" id="A0A8C9QCW0"/>
<dbReference type="Gene3D" id="3.30.1250.10">
    <property type="entry name" value="Ribosome maturation protein SBDS, N-terminal domain"/>
    <property type="match status" value="1"/>
</dbReference>
<dbReference type="GO" id="GO:0005634">
    <property type="term" value="C:nucleus"/>
    <property type="evidence" value="ECO:0007669"/>
    <property type="project" value="UniProtKB-SubCell"/>
</dbReference>
<evidence type="ECO:0000256" key="4">
    <source>
        <dbReference type="ARBA" id="ARBA00022490"/>
    </source>
</evidence>
<dbReference type="InterPro" id="IPR018023">
    <property type="entry name" value="Ribosome_mat_SBDS_CS"/>
</dbReference>
<dbReference type="Ensembl" id="ENSSDAT00000022486.1">
    <property type="protein sequence ID" value="ENSSDAP00000019663.1"/>
    <property type="gene ID" value="ENSSDAG00000017918.1"/>
</dbReference>
<keyword evidence="10" id="KW-1185">Reference proteome</keyword>
<dbReference type="InterPro" id="IPR019783">
    <property type="entry name" value="SDO1/SBDS_N"/>
</dbReference>
<dbReference type="GO" id="GO:0042254">
    <property type="term" value="P:ribosome biogenesis"/>
    <property type="evidence" value="ECO:0007669"/>
    <property type="project" value="UniProtKB-KW"/>
</dbReference>
<evidence type="ECO:0000256" key="7">
    <source>
        <dbReference type="ARBA" id="ARBA00049708"/>
    </source>
</evidence>
<name>A0A8C9QCW0_SPEDA</name>
<keyword evidence="6" id="KW-0539">Nucleus</keyword>
<keyword evidence="4" id="KW-0963">Cytoplasm</keyword>
<dbReference type="FunFam" id="3.30.1250.10:FF:000001">
    <property type="entry name" value="SBDS, ribosome maturation factor"/>
    <property type="match status" value="1"/>
</dbReference>
<evidence type="ECO:0000256" key="3">
    <source>
        <dbReference type="ARBA" id="ARBA00007433"/>
    </source>
</evidence>
<proteinExistence type="inferred from homology"/>
<evidence type="ECO:0000256" key="5">
    <source>
        <dbReference type="ARBA" id="ARBA00022517"/>
    </source>
</evidence>
<dbReference type="GO" id="GO:0005737">
    <property type="term" value="C:cytoplasm"/>
    <property type="evidence" value="ECO:0007669"/>
    <property type="project" value="UniProtKB-SubCell"/>
</dbReference>
<comment type="subcellular location">
    <subcellularLocation>
        <location evidence="2">Cytoplasm</location>
    </subcellularLocation>
    <subcellularLocation>
        <location evidence="1">Nucleus</location>
    </subcellularLocation>
</comment>
<sequence>MSIFTPTNQIRLTNVAVVRTKRAGKRFEIACYKNKVVGWRSGVEKDVDEVLQTHSVFMNVSKGQVAKKEDLISPIPKKQIPNVFFDIMRATMNRAGRKSRKKRLTLNRDMRWEGKGEKREIAWK</sequence>
<dbReference type="PANTHER" id="PTHR10927">
    <property type="entry name" value="RIBOSOME MATURATION PROTEIN SBDS"/>
    <property type="match status" value="1"/>
</dbReference>
<dbReference type="Pfam" id="PF01172">
    <property type="entry name" value="SBDS_N"/>
    <property type="match status" value="1"/>
</dbReference>
<dbReference type="PANTHER" id="PTHR10927:SF1">
    <property type="entry name" value="RIBOSOME MATURATION PROTEIN SBDS"/>
    <property type="match status" value="1"/>
</dbReference>